<gene>
    <name evidence="4" type="ORF">RIF29_04919</name>
</gene>
<dbReference type="PROSITE" id="PS50089">
    <property type="entry name" value="ZF_RING_2"/>
    <property type="match status" value="1"/>
</dbReference>
<dbReference type="InterPro" id="IPR013083">
    <property type="entry name" value="Znf_RING/FYVE/PHD"/>
</dbReference>
<evidence type="ECO:0000313" key="5">
    <source>
        <dbReference type="Proteomes" id="UP001372338"/>
    </source>
</evidence>
<comment type="caution">
    <text evidence="4">The sequence shown here is derived from an EMBL/GenBank/DDBJ whole genome shotgun (WGS) entry which is preliminary data.</text>
</comment>
<dbReference type="PANTHER" id="PTHR46719:SF22">
    <property type="entry name" value="ZINC FINGER, C3HC4 TYPE (RING FINGER) PROTEIN"/>
    <property type="match status" value="1"/>
</dbReference>
<dbReference type="SMART" id="SM00184">
    <property type="entry name" value="RING"/>
    <property type="match status" value="1"/>
</dbReference>
<keyword evidence="1" id="KW-0479">Metal-binding</keyword>
<name>A0AAN9J2J5_CROPI</name>
<dbReference type="EMBL" id="JAYWIO010000001">
    <property type="protein sequence ID" value="KAK7290471.1"/>
    <property type="molecule type" value="Genomic_DNA"/>
</dbReference>
<keyword evidence="2" id="KW-0472">Membrane</keyword>
<evidence type="ECO:0000259" key="3">
    <source>
        <dbReference type="PROSITE" id="PS50089"/>
    </source>
</evidence>
<reference evidence="4 5" key="1">
    <citation type="submission" date="2024-01" db="EMBL/GenBank/DDBJ databases">
        <title>The genomes of 5 underutilized Papilionoideae crops provide insights into root nodulation and disease resistanc.</title>
        <authorList>
            <person name="Yuan L."/>
        </authorList>
    </citation>
    <scope>NUCLEOTIDE SEQUENCE [LARGE SCALE GENOMIC DNA]</scope>
    <source>
        <strain evidence="4">ZHUSHIDOU_FW_LH</strain>
        <tissue evidence="4">Leaf</tissue>
    </source>
</reference>
<protein>
    <recommendedName>
        <fullName evidence="3">RING-type domain-containing protein</fullName>
    </recommendedName>
</protein>
<dbReference type="Pfam" id="PF13639">
    <property type="entry name" value="zf-RING_2"/>
    <property type="match status" value="1"/>
</dbReference>
<keyword evidence="5" id="KW-1185">Reference proteome</keyword>
<accession>A0AAN9J2J5</accession>
<dbReference type="InterPro" id="IPR045899">
    <property type="entry name" value="ATL71-like"/>
</dbReference>
<feature type="domain" description="RING-type" evidence="3">
    <location>
        <begin position="122"/>
        <end position="164"/>
    </location>
</feature>
<dbReference type="PANTHER" id="PTHR46719">
    <property type="entry name" value="TRANSCRIPTION FACTOR C2H2 FAMILY-RELATED"/>
    <property type="match status" value="1"/>
</dbReference>
<evidence type="ECO:0000313" key="4">
    <source>
        <dbReference type="EMBL" id="KAK7290471.1"/>
    </source>
</evidence>
<keyword evidence="2" id="KW-1133">Transmembrane helix</keyword>
<organism evidence="4 5">
    <name type="scientific">Crotalaria pallida</name>
    <name type="common">Smooth rattlebox</name>
    <name type="synonym">Crotalaria striata</name>
    <dbReference type="NCBI Taxonomy" id="3830"/>
    <lineage>
        <taxon>Eukaryota</taxon>
        <taxon>Viridiplantae</taxon>
        <taxon>Streptophyta</taxon>
        <taxon>Embryophyta</taxon>
        <taxon>Tracheophyta</taxon>
        <taxon>Spermatophyta</taxon>
        <taxon>Magnoliopsida</taxon>
        <taxon>eudicotyledons</taxon>
        <taxon>Gunneridae</taxon>
        <taxon>Pentapetalae</taxon>
        <taxon>rosids</taxon>
        <taxon>fabids</taxon>
        <taxon>Fabales</taxon>
        <taxon>Fabaceae</taxon>
        <taxon>Papilionoideae</taxon>
        <taxon>50 kb inversion clade</taxon>
        <taxon>genistoids sensu lato</taxon>
        <taxon>core genistoids</taxon>
        <taxon>Crotalarieae</taxon>
        <taxon>Crotalaria</taxon>
    </lineage>
</organism>
<dbReference type="AlphaFoldDB" id="A0AAN9J2J5"/>
<dbReference type="CDD" id="cd16461">
    <property type="entry name" value="RING-H2_EL5-like"/>
    <property type="match status" value="1"/>
</dbReference>
<dbReference type="Proteomes" id="UP001372338">
    <property type="component" value="Unassembled WGS sequence"/>
</dbReference>
<evidence type="ECO:0000256" key="2">
    <source>
        <dbReference type="SAM" id="Phobius"/>
    </source>
</evidence>
<dbReference type="Gene3D" id="3.30.40.10">
    <property type="entry name" value="Zinc/RING finger domain, C3HC4 (zinc finger)"/>
    <property type="match status" value="1"/>
</dbReference>
<dbReference type="GO" id="GO:0008270">
    <property type="term" value="F:zinc ion binding"/>
    <property type="evidence" value="ECO:0007669"/>
    <property type="project" value="UniProtKB-KW"/>
</dbReference>
<keyword evidence="1" id="KW-0862">Zinc</keyword>
<dbReference type="InterPro" id="IPR001841">
    <property type="entry name" value="Znf_RING"/>
</dbReference>
<feature type="transmembrane region" description="Helical" evidence="2">
    <location>
        <begin position="20"/>
        <end position="45"/>
    </location>
</feature>
<dbReference type="SUPFAM" id="SSF57850">
    <property type="entry name" value="RING/U-box"/>
    <property type="match status" value="1"/>
</dbReference>
<keyword evidence="2" id="KW-0812">Transmembrane</keyword>
<keyword evidence="1" id="KW-0863">Zinc-finger</keyword>
<evidence type="ECO:0000256" key="1">
    <source>
        <dbReference type="PROSITE-ProRule" id="PRU00175"/>
    </source>
</evidence>
<proteinExistence type="predicted"/>
<sequence>MNSTSNNNSDDNSSKEMNGNAYFSIGLSIGVLLVITIMILASYCYSREDFQNRHIGIIIRRRRTATNTTTTTMELDSASNIQDHHQVQGQLQLQASYNNYPALLYSQVSKQHKLIDSTTSCCSICLADYSDTEWLRLLPDCGHLFHRDCIDIWLQLNPSCPVCRTSPLPTPLAEVAPLAITRG</sequence>